<evidence type="ECO:0000313" key="11">
    <source>
        <dbReference type="Proteomes" id="UP000305948"/>
    </source>
</evidence>
<dbReference type="GO" id="GO:0016020">
    <property type="term" value="C:membrane"/>
    <property type="evidence" value="ECO:0007669"/>
    <property type="project" value="UniProtKB-SubCell"/>
</dbReference>
<feature type="transmembrane region" description="Helical" evidence="8">
    <location>
        <begin position="417"/>
        <end position="439"/>
    </location>
</feature>
<feature type="transmembrane region" description="Helical" evidence="8">
    <location>
        <begin position="460"/>
        <end position="482"/>
    </location>
</feature>
<dbReference type="InterPro" id="IPR004840">
    <property type="entry name" value="Amino_acid_permease_CS"/>
</dbReference>
<dbReference type="FunFam" id="1.20.1740.10:FF:000006">
    <property type="entry name" value="General amino acid permease"/>
    <property type="match status" value="1"/>
</dbReference>
<dbReference type="PANTHER" id="PTHR43341:SF9">
    <property type="entry name" value="DICARBOXYLIC AMINO ACID PERMEASE"/>
    <property type="match status" value="1"/>
</dbReference>
<name>A0A5C3NBA3_9AGAM</name>
<dbReference type="PANTHER" id="PTHR43341">
    <property type="entry name" value="AMINO ACID PERMEASE"/>
    <property type="match status" value="1"/>
</dbReference>
<dbReference type="GO" id="GO:0015171">
    <property type="term" value="F:amino acid transmembrane transporter activity"/>
    <property type="evidence" value="ECO:0007669"/>
    <property type="project" value="TreeGrafter"/>
</dbReference>
<evidence type="ECO:0000256" key="3">
    <source>
        <dbReference type="ARBA" id="ARBA00022692"/>
    </source>
</evidence>
<feature type="transmembrane region" description="Helical" evidence="8">
    <location>
        <begin position="171"/>
        <end position="191"/>
    </location>
</feature>
<feature type="transmembrane region" description="Helical" evidence="8">
    <location>
        <begin position="59"/>
        <end position="80"/>
    </location>
</feature>
<dbReference type="EMBL" id="ML213505">
    <property type="protein sequence ID" value="TFK54934.1"/>
    <property type="molecule type" value="Genomic_DNA"/>
</dbReference>
<feature type="transmembrane region" description="Helical" evidence="8">
    <location>
        <begin position="292"/>
        <end position="312"/>
    </location>
</feature>
<evidence type="ECO:0000256" key="5">
    <source>
        <dbReference type="ARBA" id="ARBA00022989"/>
    </source>
</evidence>
<keyword evidence="2" id="KW-0813">Transport</keyword>
<dbReference type="Gene3D" id="1.20.1740.10">
    <property type="entry name" value="Amino acid/polyamine transporter I"/>
    <property type="match status" value="1"/>
</dbReference>
<keyword evidence="11" id="KW-1185">Reference proteome</keyword>
<feature type="transmembrane region" description="Helical" evidence="8">
    <location>
        <begin position="197"/>
        <end position="220"/>
    </location>
</feature>
<dbReference type="PROSITE" id="PS00218">
    <property type="entry name" value="AMINO_ACID_PERMEASE_1"/>
    <property type="match status" value="1"/>
</dbReference>
<dbReference type="InterPro" id="IPR004841">
    <property type="entry name" value="AA-permease/SLC12A_dom"/>
</dbReference>
<dbReference type="Proteomes" id="UP000305948">
    <property type="component" value="Unassembled WGS sequence"/>
</dbReference>
<evidence type="ECO:0000256" key="8">
    <source>
        <dbReference type="SAM" id="Phobius"/>
    </source>
</evidence>
<evidence type="ECO:0000256" key="1">
    <source>
        <dbReference type="ARBA" id="ARBA00004141"/>
    </source>
</evidence>
<keyword evidence="6 8" id="KW-0472">Membrane</keyword>
<feature type="transmembrane region" description="Helical" evidence="8">
    <location>
        <begin position="394"/>
        <end position="411"/>
    </location>
</feature>
<evidence type="ECO:0000256" key="2">
    <source>
        <dbReference type="ARBA" id="ARBA00022448"/>
    </source>
</evidence>
<proteinExistence type="predicted"/>
<evidence type="ECO:0000256" key="7">
    <source>
        <dbReference type="SAM" id="MobiDB-lite"/>
    </source>
</evidence>
<accession>A0A5C3NBA3</accession>
<feature type="domain" description="Amino acid permease/ SLC12A" evidence="9">
    <location>
        <begin position="58"/>
        <end position="521"/>
    </location>
</feature>
<gene>
    <name evidence="10" type="ORF">OE88DRAFT_1653504</name>
</gene>
<feature type="region of interest" description="Disordered" evidence="7">
    <location>
        <begin position="1"/>
        <end position="21"/>
    </location>
</feature>
<dbReference type="InterPro" id="IPR050524">
    <property type="entry name" value="APC_YAT"/>
</dbReference>
<evidence type="ECO:0000256" key="6">
    <source>
        <dbReference type="ARBA" id="ARBA00023136"/>
    </source>
</evidence>
<comment type="subcellular location">
    <subcellularLocation>
        <location evidence="1">Membrane</location>
        <topology evidence="1">Multi-pass membrane protein</topology>
    </subcellularLocation>
</comment>
<feature type="transmembrane region" description="Helical" evidence="8">
    <location>
        <begin position="497"/>
        <end position="514"/>
    </location>
</feature>
<keyword evidence="3 8" id="KW-0812">Transmembrane</keyword>
<sequence length="571" mass="61898">MASYHPGADAVSSSGASLDEKTAAPDHAGLQEQGFVGAVDGTDPAHRHNLHRGLKARHVTMIALGGALGTGLLIGSGSALAKGGPASVLISFTVVGFIMYLVMCALGEMGAWLPLPSGFTGYAARFCDPSLGFALGWIYWMKYAITTPNQLTAVSLVIQYWIDRERVNPGAWIAIFIVVIVCINYFGIRYFGEFEFWLSGVKVITICGLILLSLILVLGGGPDHDRKGFRYWRDPGAFHPYIDDGATGNFLAVWSTFITATFSYLGTELVGVTIGEAQSPSKTIPRAVKLTFARVAGFYVLSIFLLGMLVPYNSTELAFATKQSGGASASPFVVAIVLAGIPVLPHIINAAILLFVFSASNTDLYICTRTLYGLACEGKAPAIFARTNKRGTPIYALAASAPFTLLAMLNVKSNSTVVFGYFVNVVTIFGILTWISILVTHICFVRARKAQHVTKQQMAYVAPLGIWGSYGALAFCCIIALFKNFDVFVHGHWNKDTFITGYIGIPVYLILIFGHKFVTRSRGHTAQSVDLFTGKAEFDAEEEAHLAAREKRTSAAHSRGWFYKTFIAWLL</sequence>
<keyword evidence="5 8" id="KW-1133">Transmembrane helix</keyword>
<dbReference type="AlphaFoldDB" id="A0A5C3NBA3"/>
<protein>
    <submittedName>
        <fullName evidence="10">Amino acid permease Dip5</fullName>
    </submittedName>
</protein>
<feature type="transmembrane region" description="Helical" evidence="8">
    <location>
        <begin position="332"/>
        <end position="357"/>
    </location>
</feature>
<dbReference type="STRING" id="5364.A0A5C3NBA3"/>
<dbReference type="PIRSF" id="PIRSF006060">
    <property type="entry name" value="AA_transporter"/>
    <property type="match status" value="1"/>
</dbReference>
<organism evidence="10 11">
    <name type="scientific">Heliocybe sulcata</name>
    <dbReference type="NCBI Taxonomy" id="5364"/>
    <lineage>
        <taxon>Eukaryota</taxon>
        <taxon>Fungi</taxon>
        <taxon>Dikarya</taxon>
        <taxon>Basidiomycota</taxon>
        <taxon>Agaricomycotina</taxon>
        <taxon>Agaricomycetes</taxon>
        <taxon>Gloeophyllales</taxon>
        <taxon>Gloeophyllaceae</taxon>
        <taxon>Heliocybe</taxon>
    </lineage>
</organism>
<feature type="transmembrane region" description="Helical" evidence="8">
    <location>
        <begin position="86"/>
        <end position="106"/>
    </location>
</feature>
<reference evidence="10 11" key="1">
    <citation type="journal article" date="2019" name="Nat. Ecol. Evol.">
        <title>Megaphylogeny resolves global patterns of mushroom evolution.</title>
        <authorList>
            <person name="Varga T."/>
            <person name="Krizsan K."/>
            <person name="Foldi C."/>
            <person name="Dima B."/>
            <person name="Sanchez-Garcia M."/>
            <person name="Sanchez-Ramirez S."/>
            <person name="Szollosi G.J."/>
            <person name="Szarkandi J.G."/>
            <person name="Papp V."/>
            <person name="Albert L."/>
            <person name="Andreopoulos W."/>
            <person name="Angelini C."/>
            <person name="Antonin V."/>
            <person name="Barry K.W."/>
            <person name="Bougher N.L."/>
            <person name="Buchanan P."/>
            <person name="Buyck B."/>
            <person name="Bense V."/>
            <person name="Catcheside P."/>
            <person name="Chovatia M."/>
            <person name="Cooper J."/>
            <person name="Damon W."/>
            <person name="Desjardin D."/>
            <person name="Finy P."/>
            <person name="Geml J."/>
            <person name="Haridas S."/>
            <person name="Hughes K."/>
            <person name="Justo A."/>
            <person name="Karasinski D."/>
            <person name="Kautmanova I."/>
            <person name="Kiss B."/>
            <person name="Kocsube S."/>
            <person name="Kotiranta H."/>
            <person name="LaButti K.M."/>
            <person name="Lechner B.E."/>
            <person name="Liimatainen K."/>
            <person name="Lipzen A."/>
            <person name="Lukacs Z."/>
            <person name="Mihaltcheva S."/>
            <person name="Morgado L.N."/>
            <person name="Niskanen T."/>
            <person name="Noordeloos M.E."/>
            <person name="Ohm R.A."/>
            <person name="Ortiz-Santana B."/>
            <person name="Ovrebo C."/>
            <person name="Racz N."/>
            <person name="Riley R."/>
            <person name="Savchenko A."/>
            <person name="Shiryaev A."/>
            <person name="Soop K."/>
            <person name="Spirin V."/>
            <person name="Szebenyi C."/>
            <person name="Tomsovsky M."/>
            <person name="Tulloss R.E."/>
            <person name="Uehling J."/>
            <person name="Grigoriev I.V."/>
            <person name="Vagvolgyi C."/>
            <person name="Papp T."/>
            <person name="Martin F.M."/>
            <person name="Miettinen O."/>
            <person name="Hibbett D.S."/>
            <person name="Nagy L.G."/>
        </authorList>
    </citation>
    <scope>NUCLEOTIDE SEQUENCE [LARGE SCALE GENOMIC DNA]</scope>
    <source>
        <strain evidence="10 11">OMC1185</strain>
    </source>
</reference>
<evidence type="ECO:0000313" key="10">
    <source>
        <dbReference type="EMBL" id="TFK54934.1"/>
    </source>
</evidence>
<keyword evidence="4" id="KW-0029">Amino-acid transport</keyword>
<dbReference type="Pfam" id="PF00324">
    <property type="entry name" value="AA_permease"/>
    <property type="match status" value="1"/>
</dbReference>
<evidence type="ECO:0000256" key="4">
    <source>
        <dbReference type="ARBA" id="ARBA00022970"/>
    </source>
</evidence>
<dbReference type="OrthoDB" id="10062876at2759"/>
<evidence type="ECO:0000259" key="9">
    <source>
        <dbReference type="Pfam" id="PF00324"/>
    </source>
</evidence>